<dbReference type="EMBL" id="LR796340">
    <property type="protein sequence ID" value="CAB4137791.1"/>
    <property type="molecule type" value="Genomic_DNA"/>
</dbReference>
<name>A0A6J5LUK4_9CAUD</name>
<organism evidence="1">
    <name type="scientific">uncultured Caudovirales phage</name>
    <dbReference type="NCBI Taxonomy" id="2100421"/>
    <lineage>
        <taxon>Viruses</taxon>
        <taxon>Duplodnaviria</taxon>
        <taxon>Heunggongvirae</taxon>
        <taxon>Uroviricota</taxon>
        <taxon>Caudoviricetes</taxon>
        <taxon>Peduoviridae</taxon>
        <taxon>Maltschvirus</taxon>
        <taxon>Maltschvirus maltsch</taxon>
    </lineage>
</organism>
<gene>
    <name evidence="1" type="ORF">UFOVP326_84</name>
</gene>
<protein>
    <submittedName>
        <fullName evidence="1">Uncharacterized protein</fullName>
    </submittedName>
</protein>
<sequence length="173" mass="18631">MAVSDLELMTCTRRSLRLLPAACGRLYISANGKDEPAPWEGRAACRGCAIGARNAGRPVERLAEAAGELQRICTRCHAPAPRQIQGRWCVSCYNRHLEALKGVNAKGGRPQLLDRLHRVRVAAMVDRRRVPAAGPVVDVLEAMIAAARKAKNGAAFGAAPTVAWGRGQQELCL</sequence>
<reference evidence="1" key="1">
    <citation type="submission" date="2020-04" db="EMBL/GenBank/DDBJ databases">
        <authorList>
            <person name="Chiriac C."/>
            <person name="Salcher M."/>
            <person name="Ghai R."/>
            <person name="Kavagutti S V."/>
        </authorList>
    </citation>
    <scope>NUCLEOTIDE SEQUENCE</scope>
</reference>
<evidence type="ECO:0000313" key="1">
    <source>
        <dbReference type="EMBL" id="CAB4137791.1"/>
    </source>
</evidence>
<accession>A0A6J5LUK4</accession>
<proteinExistence type="predicted"/>